<dbReference type="InterPro" id="IPR045065">
    <property type="entry name" value="XPO1/5"/>
</dbReference>
<feature type="domain" description="Exportin-1/Importin-beta-like" evidence="3">
    <location>
        <begin position="109"/>
        <end position="171"/>
    </location>
</feature>
<organism evidence="5 6">
    <name type="scientific">Powellomyces hirtus</name>
    <dbReference type="NCBI Taxonomy" id="109895"/>
    <lineage>
        <taxon>Eukaryota</taxon>
        <taxon>Fungi</taxon>
        <taxon>Fungi incertae sedis</taxon>
        <taxon>Chytridiomycota</taxon>
        <taxon>Chytridiomycota incertae sedis</taxon>
        <taxon>Chytridiomycetes</taxon>
        <taxon>Spizellomycetales</taxon>
        <taxon>Powellomycetaceae</taxon>
        <taxon>Powellomyces</taxon>
    </lineage>
</organism>
<dbReference type="AlphaFoldDB" id="A0A507EGG8"/>
<dbReference type="GO" id="GO:0005049">
    <property type="term" value="F:nuclear export signal receptor activity"/>
    <property type="evidence" value="ECO:0007669"/>
    <property type="project" value="InterPro"/>
</dbReference>
<feature type="domain" description="Exportin-5 C-terminal" evidence="4">
    <location>
        <begin position="373"/>
        <end position="1196"/>
    </location>
</feature>
<dbReference type="PANTHER" id="PTHR11223:SF3">
    <property type="entry name" value="EXPORTIN-5"/>
    <property type="match status" value="1"/>
</dbReference>
<dbReference type="GO" id="GO:0031267">
    <property type="term" value="F:small GTPase binding"/>
    <property type="evidence" value="ECO:0007669"/>
    <property type="project" value="InterPro"/>
</dbReference>
<evidence type="ECO:0000313" key="5">
    <source>
        <dbReference type="EMBL" id="TPX62346.1"/>
    </source>
</evidence>
<dbReference type="InterPro" id="IPR013598">
    <property type="entry name" value="Exportin-1/Importin-b-like"/>
</dbReference>
<feature type="domain" description="Importin N-terminal" evidence="2">
    <location>
        <begin position="52"/>
        <end position="98"/>
    </location>
</feature>
<sequence length="1196" mass="133753">MDPAVLSQIVEALNTIYDPAASGEQRRSASEFCETVKENQQSPLWGHFLAHKQNGQPEIFRHFGLTLLENAIRYKWNDSSYSDEDRIRLREAVVNLMQTGTADILSEKSYIKEKLAKLFVEVAKRMWPMQWTDMDVLLRRMYTENPTQREFVLLVYKSLAEDIFLFDDPVAGLRKTELVTSMMAVTVSGAALEDLYAQRGTNVNLTSLNNVQSDFEMLLKMMRADPENQGWFQRWTTAAEELHTQWIQKTQRGEQGTIVIEMLCALTLKTLSVQMDWIIPRAIKDSRIMYLLLNLILAKSEPIRDAASDCLLVICSRHFSSSETDENRLGCIWQPFFADGHLEAVILAWTISHGGDSTSAIGRIDQSAILDDDTYTFIKRLTQITVALGEVHITVRKATSTPPILAKYLSLLLLIFDHPSLMIASTAASLWTAELHSVLPRLLDVVAARFCKLGNSVSEAAATYKDMDFDAKDQLDFVSGEFYQRTQTMVSSIAAIETNASFIWIANRIQAMLTSQPDPSSTNGFGFQEPSSPYVQLFEGNCELLGLVIRGSQSTQLMQEGGSERNLISGMMELVEAILSYHTMDPILVQLQLRMVVVFAEVLSTSNSPPLVLRCVQKMSTFITFVMPDEEDFISKHLSIREETRLLRRTACSSLVRLAVAMPDVLINNYEELASAIQRLIAEQRVLRAEQTFLTEFLLSVVFFSRTPVEGKQSVYESLVAPTLCELEEIATSSALSAENLIAVSGLGLLAGNASKLRLSAAELKAENPKLLDEIGSSRGTRGNLLGVVAAIASFLRRTIDTRQAVDNTIAATMWQAFIPRIASCMFTIIRSVHGMWNPILLQNSPPEFAMLFNGMGKDTAIHAGLDKFEDRREERASNELVNQVVLITAWTSSLREHCLQALSLMTYLGPQLYTLPSIKELWIRTLLQPESEIENRHWKAAIVLGVRPFALNCPEQMLAPVLGPVLSAVFEIVGSKLDSEWNQLVDRGIQLGKPDTEDDATGELSEDIRAEKALRDMTRAYADFVMTMLAPASNVRRNEDKKDDPPKPAFVHPNLVNFLLWDPTMTRSILATLTRLISVKDTAAAKKATIACTKLFPTLLSHPEFHTWLGSDLLRAFLEALHDAYHIDMHSEILASIAELYSKLRPLSDAPFHLFASLPGVTAKSMIEFENKLGANNVTKMQSSIVREFLRGITG</sequence>
<name>A0A507EGG8_9FUNG</name>
<evidence type="ECO:0000259" key="3">
    <source>
        <dbReference type="Pfam" id="PF08389"/>
    </source>
</evidence>
<dbReference type="GO" id="GO:0042565">
    <property type="term" value="C:RNA nuclear export complex"/>
    <property type="evidence" value="ECO:0007669"/>
    <property type="project" value="TreeGrafter"/>
</dbReference>
<dbReference type="PANTHER" id="PTHR11223">
    <property type="entry name" value="EXPORTIN 1/5"/>
    <property type="match status" value="1"/>
</dbReference>
<proteinExistence type="inferred from homology"/>
<dbReference type="GO" id="GO:0003723">
    <property type="term" value="F:RNA binding"/>
    <property type="evidence" value="ECO:0007669"/>
    <property type="project" value="TreeGrafter"/>
</dbReference>
<comment type="similarity">
    <text evidence="1">Belongs to the exportin family.</text>
</comment>
<dbReference type="Gene3D" id="1.25.10.10">
    <property type="entry name" value="Leucine-rich Repeat Variant"/>
    <property type="match status" value="1"/>
</dbReference>
<evidence type="ECO:0000256" key="1">
    <source>
        <dbReference type="ARBA" id="ARBA00009466"/>
    </source>
</evidence>
<dbReference type="STRING" id="109895.A0A507EGG8"/>
<evidence type="ECO:0000259" key="4">
    <source>
        <dbReference type="Pfam" id="PF19273"/>
    </source>
</evidence>
<dbReference type="InterPro" id="IPR016024">
    <property type="entry name" value="ARM-type_fold"/>
</dbReference>
<keyword evidence="6" id="KW-1185">Reference proteome</keyword>
<dbReference type="InterPro" id="IPR045478">
    <property type="entry name" value="Exportin-5_C"/>
</dbReference>
<gene>
    <name evidence="5" type="ORF">PhCBS80983_g00487</name>
</gene>
<dbReference type="GO" id="GO:0005737">
    <property type="term" value="C:cytoplasm"/>
    <property type="evidence" value="ECO:0007669"/>
    <property type="project" value="TreeGrafter"/>
</dbReference>
<accession>A0A507EGG8</accession>
<dbReference type="GO" id="GO:0006405">
    <property type="term" value="P:RNA export from nucleus"/>
    <property type="evidence" value="ECO:0007669"/>
    <property type="project" value="TreeGrafter"/>
</dbReference>
<evidence type="ECO:0000313" key="6">
    <source>
        <dbReference type="Proteomes" id="UP000318582"/>
    </source>
</evidence>
<dbReference type="Pfam" id="PF08389">
    <property type="entry name" value="Xpo1"/>
    <property type="match status" value="1"/>
</dbReference>
<dbReference type="SUPFAM" id="SSF48371">
    <property type="entry name" value="ARM repeat"/>
    <property type="match status" value="1"/>
</dbReference>
<protein>
    <submittedName>
        <fullName evidence="5">Uncharacterized protein</fullName>
    </submittedName>
</protein>
<dbReference type="GO" id="GO:0006611">
    <property type="term" value="P:protein export from nucleus"/>
    <property type="evidence" value="ECO:0007669"/>
    <property type="project" value="InterPro"/>
</dbReference>
<comment type="caution">
    <text evidence="5">The sequence shown here is derived from an EMBL/GenBank/DDBJ whole genome shotgun (WGS) entry which is preliminary data.</text>
</comment>
<dbReference type="InterPro" id="IPR011989">
    <property type="entry name" value="ARM-like"/>
</dbReference>
<dbReference type="InterPro" id="IPR001494">
    <property type="entry name" value="Importin-beta_N"/>
</dbReference>
<dbReference type="GO" id="GO:0005634">
    <property type="term" value="C:nucleus"/>
    <property type="evidence" value="ECO:0007669"/>
    <property type="project" value="TreeGrafter"/>
</dbReference>
<dbReference type="EMBL" id="QEAQ01000003">
    <property type="protein sequence ID" value="TPX62346.1"/>
    <property type="molecule type" value="Genomic_DNA"/>
</dbReference>
<reference evidence="5 6" key="1">
    <citation type="journal article" date="2019" name="Sci. Rep.">
        <title>Comparative genomics of chytrid fungi reveal insights into the obligate biotrophic and pathogenic lifestyle of Synchytrium endobioticum.</title>
        <authorList>
            <person name="van de Vossenberg B.T.L.H."/>
            <person name="Warris S."/>
            <person name="Nguyen H.D.T."/>
            <person name="van Gent-Pelzer M.P.E."/>
            <person name="Joly D.L."/>
            <person name="van de Geest H.C."/>
            <person name="Bonants P.J.M."/>
            <person name="Smith D.S."/>
            <person name="Levesque C.A."/>
            <person name="van der Lee T.A.J."/>
        </authorList>
    </citation>
    <scope>NUCLEOTIDE SEQUENCE [LARGE SCALE GENOMIC DNA]</scope>
    <source>
        <strain evidence="5 6">CBS 809.83</strain>
    </source>
</reference>
<dbReference type="Pfam" id="PF03810">
    <property type="entry name" value="IBN_N"/>
    <property type="match status" value="1"/>
</dbReference>
<evidence type="ECO:0000259" key="2">
    <source>
        <dbReference type="Pfam" id="PF03810"/>
    </source>
</evidence>
<dbReference type="Proteomes" id="UP000318582">
    <property type="component" value="Unassembled WGS sequence"/>
</dbReference>
<dbReference type="Pfam" id="PF19273">
    <property type="entry name" value="Exportin-5"/>
    <property type="match status" value="1"/>
</dbReference>